<dbReference type="SUPFAM" id="SSF46966">
    <property type="entry name" value="Spectrin repeat"/>
    <property type="match status" value="4"/>
</dbReference>
<dbReference type="GO" id="GO:0005886">
    <property type="term" value="C:plasma membrane"/>
    <property type="evidence" value="ECO:0007669"/>
    <property type="project" value="TreeGrafter"/>
</dbReference>
<dbReference type="PROSITE" id="PS50835">
    <property type="entry name" value="IG_LIKE"/>
    <property type="match status" value="6"/>
</dbReference>
<evidence type="ECO:0000259" key="9">
    <source>
        <dbReference type="PROSITE" id="PS50835"/>
    </source>
</evidence>
<feature type="compositionally biased region" description="Polar residues" evidence="8">
    <location>
        <begin position="2029"/>
        <end position="2038"/>
    </location>
</feature>
<dbReference type="SMART" id="SM00409">
    <property type="entry name" value="IG"/>
    <property type="match status" value="7"/>
</dbReference>
<dbReference type="InterPro" id="IPR003598">
    <property type="entry name" value="Ig_sub2"/>
</dbReference>
<evidence type="ECO:0000256" key="5">
    <source>
        <dbReference type="ARBA" id="ARBA00023157"/>
    </source>
</evidence>
<protein>
    <recommendedName>
        <fullName evidence="9">Ig-like domain-containing protein</fullName>
    </recommendedName>
</protein>
<feature type="coiled-coil region" evidence="7">
    <location>
        <begin position="861"/>
        <end position="888"/>
    </location>
</feature>
<feature type="region of interest" description="Disordered" evidence="8">
    <location>
        <begin position="3599"/>
        <end position="3632"/>
    </location>
</feature>
<dbReference type="GO" id="GO:0007156">
    <property type="term" value="P:homophilic cell adhesion via plasma membrane adhesion molecules"/>
    <property type="evidence" value="ECO:0007669"/>
    <property type="project" value="TreeGrafter"/>
</dbReference>
<dbReference type="GO" id="GO:0030016">
    <property type="term" value="C:myofibril"/>
    <property type="evidence" value="ECO:0007669"/>
    <property type="project" value="UniProtKB-SubCell"/>
</dbReference>
<feature type="domain" description="Ig-like" evidence="9">
    <location>
        <begin position="1601"/>
        <end position="1686"/>
    </location>
</feature>
<evidence type="ECO:0000256" key="4">
    <source>
        <dbReference type="ARBA" id="ARBA00022729"/>
    </source>
</evidence>
<evidence type="ECO:0000313" key="11">
    <source>
        <dbReference type="Proteomes" id="UP000663823"/>
    </source>
</evidence>
<keyword evidence="5" id="KW-1015">Disulfide bond</keyword>
<evidence type="ECO:0000256" key="8">
    <source>
        <dbReference type="SAM" id="MobiDB-lite"/>
    </source>
</evidence>
<dbReference type="Proteomes" id="UP000663823">
    <property type="component" value="Unassembled WGS sequence"/>
</dbReference>
<name>A0A818GRP2_9BILA</name>
<feature type="region of interest" description="Disordered" evidence="8">
    <location>
        <begin position="1928"/>
        <end position="1994"/>
    </location>
</feature>
<sequence length="3632" mass="419073">MAEQEEHHHPHRTKASANIKSATDGSVSQVNVNVSDLGGIFSSSGNPLSTTTISTIAVQAGESSIILAILRSSDIVRVRIQQMEPDLMDIGSNLGDTIQYQTVHEELINKLKAKQDNITELLTRADDLVIQQKSYNEVYEAMARSLGEAWKELNLQLEGRRNLLNQAIRYHTMAARFNNQVRDARSWFNSLEHANFDNKSLNILFDEHDLYRKEILEASLDTINEGQLLLEHIKDLGILIESINQHSTIAAGYEIEHLLGIHQDERRKFEDEWERNRKILHEYIQMSEIKYDIDQIFDWLEKQGQSYLENTDLGQTLDDIERLQNIHKEIETESQTIHDRVVRCMRAVDTWVHTGLTRADRLHAHAHTLLVLWEKYALKLDIRRRLLRLAHQFYINSTNAFSILDSLDTRLLTISSNHLLSSEDLIHEYNHINNELIQSTEIPLRQGHILLEKIQTNDYNSKIFYERVCDLEKRIENIRNKLRNEYDKLDQQGSSLYQTFDHECTTMQSWLFNVVEHFLNSNRFLIDLNNPIDITKQTNDFLESHQQIIERDLKRREEDIHRLGTLVHELQSSNDRNWQMARTRFDNLFILWQNLSDKIIRRHTLAQSYVDFQNQAEQLSNGLASIDDVIGYRDNIDLLPESAVKHIEETWSNLRSNYHEIINNSKRIRHALETESEQLNLQSNDTYRTIFNQCEQITRRFEQISLSFDSWIRKLENLKDFKNQWQQFIESAKQTIDKVHRFELNIVSTEILTGDNVEKYQRLLSDFANRVQETTREVEDRLRTAEQLGMRGETNGQKEQIVNELVKAHQQYLSRINQTRSFLHTMINYYKNTSKIEIQFINNERIISSLPNDIRSTEVLVRQYEVEREKIIQTYEQCRQDAQLAENKAKQCGVNSFIDEIYTKQNEIELKYSQWQQQNEEDRSRLKQRVEWCQFVDDKYKLVYEIDSLQQEIDKRKRNIPQTYKEALNRTETIHEINRLYDSFERAVRRFRTTAEIMIQQKHPEYEQVEHEIKDVENKLSTIYISIGNYRQHVDKTTTYYKLVDEIERWHQESSQLLIQIGTEIMHCQTEHDAKNLLDKVSIAIDQGKEYEQEKMKYISTLAVDIFGPDDSQHRIKHVTARNVELINAFIKVHQDISIVQRNFEHRKDYIKDSTSINKQLPVFVKPMKDTTINEGTRFTFECIIDGNEPINVTWLKDQTIISSLTHDIQYERGLATLTLVDVQKEDSAYYTCRASNSAGTVESSAYLIVKVGTPLISVDNKYQHYHAPTFIEPLRSQDAYIDSTVVFECIVYGEPIPHVIWEHDGIEICKGHALSDLISKHQLYRLILQHIELSDCGEYACKARNLSGEATSVANLRIYSNQQQQQQHDMMMSSQYEPRLTEPLKASYIIREGQPVKLSCRFDANPKGDIQWLKDGMPINFAALGISRDFKVVKEVDYTALLIKEAFPEDTGSYTVIIHNPLGEARSFAQLTVEEFFSRTPESEMSDTPCKPVFVQPLRDITINEGQKLRLHAAINAHPEPEIIWYCNNIPLKDTRDVTLTFDGQLCTLVKDRCEKENDSGLYRIAAVNSMGQAESICQVTVQSKDTQLFTERVQTVRSPPIILQSLENKTVYEGERIIFQVRISGQPKPQIIWYKDNQPLRNTHDHKIRNQDDIYTLEIPELFMDDAGTYIVKAINIESEAKCECLLNILPSPTNISMNNEQMNNEKMNIQQINEQMNIQQMNNEQMHTQQMNIQQMNNEQMHTQQMNIQQMNNEQMHTQQMNNEQMHTQQMNNEQMHTQQMNIQLMNNEQMNIQQMNIQQMNIHPSGFPPEFLQLFIDQQTLVNSIIKFEARLIGTQPLNVYWLFNGSPISNIRNNPRYQLQTFNDTYSLTIFDVHYEDAGRYTLNAENAWGKATCTAELFVPPTPMSVEMSPSPPLPRKRHIETIQQQHHQQQHQQHQQQQHQQQQHQQQQQASSTNTRSYEQGYEHRQESSFVSSNTNKRYRPLRSSLERTHSLTRDDECRRRQYPKSIDVFIPYDVLEKERSQQGAKSSTMTRSYEYEIEERRRSSSASAKQQRKVDFDEEREYLRCLRDLTNEYENSKRQRKSFDSRKKKTTVDTQEEYECMEEVFHQRPVTTTTTSAEEVIQRSTYRMPTTATSSSMTRLNQFEKQFIDNFSVRPHQEQQSTISYSTRHDDEQRLTTAQRSFSEELLYKRLIPTAKQLYTTTPSATTSEAGFATSEDDLTTMEYRLRRKERLKPIRIYSSTSSIPGETSIKYVRTERQPVELLVPKPQILTTQGEHSTTVVKDVRRTTGRITTNIQQQHQRTTIEGEHELRVIKEPITSGQTRAVEFTIPKPIETLPAEHSTTFVVESKKGGRYQTLDVSSALTREHTLEGEHELRVISEPISAGLHNKAVELLFPKPPIPPPPSQHSSTIVKQTRAAPSSVVFDNIHTTLKGEHELRLFDKPIQSGTLDSVELIIPKSVTETAEHTTTIVTETQPHRRVLEITGSGKKMESEHETKFFRDAVRIEEEIEVRLPKQQVELPEHTTTIIKHSRGKGPIIEVDTTRRTIEGEHETKIIEESIQARSDTMQLLVAKPQVSAEHSTTVVKEQRGKPYVYSIDKTQPIPGEHQTKYYEKPVEAFGEMQVLFRKKQPVIGPLEGEHMSTLVKQVHAREVVYDDRLREIPGEHLLTVVDSTSTKVDRSAESEVEFIVPKPQIKRIQEHSTTVVKKLGRRPLSSSDYDEVFASSAAEEESVRRRRYQYEEEESGWTSAGEHTTTYVKHARAKFEPIELVVDKPKIMPSISKLIADIQAPTQITSIKPTTIVIPQDSSVKLDMELGSQSLVEQYDEMELVFEKPLVRDSSTKLIANIQPGLEIKSFRPTTDMQQQIKTTEESSSSLTMHMQHEQEESLELRIRKPHIQDSSSVLIANIQPELGIQGQLKASPYIPQPVEESSTALTMELGADQPTTPFELIIPRFGIESSTSTVLAQVAPAIAGIRAKIDAPKVEKSTSKFVLEQKKRLDEEVELIMPKPKRIETSTTTMIADVEAKLETKEIRASHVQPEKSTSTFYLDDTIQDVIPQAVEIRMRQPIIGESSTTLFANVRATLDTQQIKVLGNPYQAMEESSSALILDTVSEKLQPSEVELILPRPHVQESTSVVLADIRPTLDTSQTHVVIPPPIQYPVKSSSQLVLQHDDVRAAPVELHLHRQPSSHTLVAKLDDKRTKTKDMYILKTGSTQDQQYGYEIRDSSSTLYTDLNRPTEYQYNIDSRQLSTMSEQQRKEYMSRMTAKERMTMTAGSNIGITDNSSTLITEIEPRQLEPVEFIVSGSLTGSKNTLEQYSTGGISNLQTTKRTTTAAKTTSTTTTTDNVNYNERTNIGLNQSYPPYFIVSLHDQTVREGESIVFEVAVSALPLAEIIWDKDGEIITVDSAFRIDYYSDGRATLYIPETFIDDQGYYTCTAKNSFGTCRTTSRLIIQTTSERISPTRRQLNGSSVSSNVQYARQTGASKQSSASYRVYSQSEPSALSYQTSPSQVVTQITEQTEVIQIPPQQSQYKQQSEISYTVQRKNSKLEPVSFLVSTVKENIQPSTTTIGNNDPNPFQIFGAKLRSRPTHGIVPSYDDQTTSHYSQQTSSSTRSQYQQSRS</sequence>
<keyword evidence="4" id="KW-0732">Signal</keyword>
<dbReference type="InterPro" id="IPR036179">
    <property type="entry name" value="Ig-like_dom_sf"/>
</dbReference>
<dbReference type="Gene3D" id="2.60.40.10">
    <property type="entry name" value="Immunoglobulins"/>
    <property type="match status" value="7"/>
</dbReference>
<feature type="domain" description="Ig-like" evidence="9">
    <location>
        <begin position="1162"/>
        <end position="1249"/>
    </location>
</feature>
<dbReference type="EMBL" id="CAJOAX010000051">
    <property type="protein sequence ID" value="CAF3493432.1"/>
    <property type="molecule type" value="Genomic_DNA"/>
</dbReference>
<dbReference type="SMART" id="SM00150">
    <property type="entry name" value="SPEC"/>
    <property type="match status" value="2"/>
</dbReference>
<dbReference type="FunFam" id="2.60.40.10:FF:000107">
    <property type="entry name" value="Myosin, light chain kinase a"/>
    <property type="match status" value="3"/>
</dbReference>
<feature type="compositionally biased region" description="Polar residues" evidence="8">
    <location>
        <begin position="15"/>
        <end position="24"/>
    </location>
</feature>
<organism evidence="10 11">
    <name type="scientific">Rotaria sordida</name>
    <dbReference type="NCBI Taxonomy" id="392033"/>
    <lineage>
        <taxon>Eukaryota</taxon>
        <taxon>Metazoa</taxon>
        <taxon>Spiralia</taxon>
        <taxon>Gnathifera</taxon>
        <taxon>Rotifera</taxon>
        <taxon>Eurotatoria</taxon>
        <taxon>Bdelloidea</taxon>
        <taxon>Philodinida</taxon>
        <taxon>Philodinidae</taxon>
        <taxon>Rotaria</taxon>
    </lineage>
</organism>
<dbReference type="InterPro" id="IPR007110">
    <property type="entry name" value="Ig-like_dom"/>
</dbReference>
<dbReference type="InterPro" id="IPR013783">
    <property type="entry name" value="Ig-like_fold"/>
</dbReference>
<dbReference type="SMART" id="SM00408">
    <property type="entry name" value="IGc2"/>
    <property type="match status" value="7"/>
</dbReference>
<feature type="compositionally biased region" description="Low complexity" evidence="8">
    <location>
        <begin position="3610"/>
        <end position="3632"/>
    </location>
</feature>
<comment type="caution">
    <text evidence="10">The sequence shown here is derived from an EMBL/GenBank/DDBJ whole genome shotgun (WGS) entry which is preliminary data.</text>
</comment>
<dbReference type="FunFam" id="2.60.40.10:FF:000080">
    <property type="entry name" value="Myosin light chain kinase, smooth muscle"/>
    <property type="match status" value="1"/>
</dbReference>
<dbReference type="PANTHER" id="PTHR45080">
    <property type="entry name" value="CONTACTIN 5"/>
    <property type="match status" value="1"/>
</dbReference>
<dbReference type="InterPro" id="IPR013098">
    <property type="entry name" value="Ig_I-set"/>
</dbReference>
<evidence type="ECO:0000256" key="7">
    <source>
        <dbReference type="SAM" id="Coils"/>
    </source>
</evidence>
<evidence type="ECO:0000313" key="10">
    <source>
        <dbReference type="EMBL" id="CAF3493432.1"/>
    </source>
</evidence>
<evidence type="ECO:0000256" key="1">
    <source>
        <dbReference type="ARBA" id="ARBA00004657"/>
    </source>
</evidence>
<dbReference type="GO" id="GO:0045989">
    <property type="term" value="P:positive regulation of striated muscle contraction"/>
    <property type="evidence" value="ECO:0007669"/>
    <property type="project" value="UniProtKB-ARBA"/>
</dbReference>
<feature type="domain" description="Ig-like" evidence="9">
    <location>
        <begin position="3373"/>
        <end position="3462"/>
    </location>
</feature>
<evidence type="ECO:0000256" key="3">
    <source>
        <dbReference type="ARBA" id="ARBA00022490"/>
    </source>
</evidence>
<dbReference type="GO" id="GO:0060298">
    <property type="term" value="P:positive regulation of sarcomere organization"/>
    <property type="evidence" value="ECO:0007669"/>
    <property type="project" value="UniProtKB-ARBA"/>
</dbReference>
<dbReference type="InterPro" id="IPR050958">
    <property type="entry name" value="Cell_Adh-Cytoskel_Orgn"/>
</dbReference>
<feature type="domain" description="Ig-like" evidence="9">
    <location>
        <begin position="1269"/>
        <end position="1358"/>
    </location>
</feature>
<feature type="region of interest" description="Disordered" evidence="8">
    <location>
        <begin position="1"/>
        <end position="24"/>
    </location>
</feature>
<keyword evidence="7" id="KW-0175">Coiled coil</keyword>
<keyword evidence="6" id="KW-0393">Immunoglobulin domain</keyword>
<keyword evidence="3" id="KW-0963">Cytoplasm</keyword>
<feature type="coiled-coil region" evidence="7">
    <location>
        <begin position="1698"/>
        <end position="1725"/>
    </location>
</feature>
<feature type="domain" description="Ig-like" evidence="9">
    <location>
        <begin position="1379"/>
        <end position="1475"/>
    </location>
</feature>
<dbReference type="InterPro" id="IPR018159">
    <property type="entry name" value="Spectrin/alpha-actinin"/>
</dbReference>
<feature type="compositionally biased region" description="Low complexity" evidence="8">
    <location>
        <begin position="1930"/>
        <end position="1956"/>
    </location>
</feature>
<evidence type="ECO:0000256" key="2">
    <source>
        <dbReference type="ARBA" id="ARBA00006692"/>
    </source>
</evidence>
<feature type="domain" description="Ig-like" evidence="9">
    <location>
        <begin position="1493"/>
        <end position="1582"/>
    </location>
</feature>
<dbReference type="SUPFAM" id="SSF48726">
    <property type="entry name" value="Immunoglobulin"/>
    <property type="match status" value="7"/>
</dbReference>
<feature type="region of interest" description="Disordered" evidence="8">
    <location>
        <begin position="2026"/>
        <end position="2061"/>
    </location>
</feature>
<dbReference type="FunFam" id="2.60.40.10:FF:000425">
    <property type="entry name" value="Myosin light chain kinase"/>
    <property type="match status" value="2"/>
</dbReference>
<evidence type="ECO:0000256" key="6">
    <source>
        <dbReference type="ARBA" id="ARBA00023319"/>
    </source>
</evidence>
<gene>
    <name evidence="10" type="ORF">OTI717_LOCUS1271</name>
</gene>
<accession>A0A818GRP2</accession>
<proteinExistence type="inferred from homology"/>
<dbReference type="PANTHER" id="PTHR45080:SF8">
    <property type="entry name" value="IG-LIKE DOMAIN-CONTAINING PROTEIN"/>
    <property type="match status" value="1"/>
</dbReference>
<reference evidence="10" key="1">
    <citation type="submission" date="2021-02" db="EMBL/GenBank/DDBJ databases">
        <authorList>
            <person name="Nowell W R."/>
        </authorList>
    </citation>
    <scope>NUCLEOTIDE SEQUENCE</scope>
</reference>
<dbReference type="FunFam" id="2.60.40.10:FF:000032">
    <property type="entry name" value="palladin isoform X1"/>
    <property type="match status" value="1"/>
</dbReference>
<dbReference type="Pfam" id="PF07679">
    <property type="entry name" value="I-set"/>
    <property type="match status" value="7"/>
</dbReference>
<comment type="similarity">
    <text evidence="2">Belongs to the protein kinase superfamily. CAMK Ser/Thr protein kinase family.</text>
</comment>
<dbReference type="Gene3D" id="1.20.58.60">
    <property type="match status" value="4"/>
</dbReference>
<dbReference type="InterPro" id="IPR003599">
    <property type="entry name" value="Ig_sub"/>
</dbReference>
<feature type="coiled-coil region" evidence="7">
    <location>
        <begin position="757"/>
        <end position="788"/>
    </location>
</feature>
<comment type="subcellular location">
    <subcellularLocation>
        <location evidence="1">Cytoplasm</location>
        <location evidence="1">Myofibril</location>
    </subcellularLocation>
</comment>